<organism evidence="1 2">
    <name type="scientific">Halobacteriovorax vibrionivorans</name>
    <dbReference type="NCBI Taxonomy" id="2152716"/>
    <lineage>
        <taxon>Bacteria</taxon>
        <taxon>Pseudomonadati</taxon>
        <taxon>Bdellovibrionota</taxon>
        <taxon>Bacteriovoracia</taxon>
        <taxon>Bacteriovoracales</taxon>
        <taxon>Halobacteriovoraceae</taxon>
        <taxon>Halobacteriovorax</taxon>
    </lineage>
</organism>
<evidence type="ECO:0000313" key="2">
    <source>
        <dbReference type="Proteomes" id="UP000443582"/>
    </source>
</evidence>
<dbReference type="Proteomes" id="UP000443582">
    <property type="component" value="Unassembled WGS sequence"/>
</dbReference>
<accession>A0ABY0ICY6</accession>
<keyword evidence="2" id="KW-1185">Reference proteome</keyword>
<dbReference type="EMBL" id="QDKL01000003">
    <property type="protein sequence ID" value="RZF20816.1"/>
    <property type="molecule type" value="Genomic_DNA"/>
</dbReference>
<proteinExistence type="predicted"/>
<protein>
    <submittedName>
        <fullName evidence="1">Uncharacterized protein</fullName>
    </submittedName>
</protein>
<evidence type="ECO:0000313" key="1">
    <source>
        <dbReference type="EMBL" id="RZF20816.1"/>
    </source>
</evidence>
<comment type="caution">
    <text evidence="1">The sequence shown here is derived from an EMBL/GenBank/DDBJ whole genome shotgun (WGS) entry which is preliminary data.</text>
</comment>
<sequence length="142" mass="16521">MDLGKDKNIRKIGNIRLVHGATHKELGRIFSEAAHLMSEIVHGNLIHFKYDELYLLVSRDEEQDLEYIVGIPIIGNIQNKNLITKDLNSGDIESVEIGLEKLREYKKISELFNDLGIDEDYFLRISSHEGDYQVFYEKYLLH</sequence>
<gene>
    <name evidence="1" type="ORF">DAY19_12585</name>
</gene>
<name>A0ABY0ICY6_9BACT</name>
<dbReference type="RefSeq" id="WP_115363004.1">
    <property type="nucleotide sequence ID" value="NZ_QDKL01000003.1"/>
</dbReference>
<reference evidence="2" key="1">
    <citation type="journal article" date="2019" name="Int. J. Syst. Evol. Microbiol.">
        <title>Halobacteriovorax valvorus sp. nov., a novel prokaryotic predator isolated from coastal seawater of China.</title>
        <authorList>
            <person name="Chen M.-X."/>
        </authorList>
    </citation>
    <scope>NUCLEOTIDE SEQUENCE [LARGE SCALE GENOMIC DNA]</scope>
    <source>
        <strain evidence="2">BL9</strain>
    </source>
</reference>